<protein>
    <recommendedName>
        <fullName evidence="1">Flagellar protein FlgJ N-terminal domain-containing protein</fullName>
    </recommendedName>
</protein>
<accession>A0A3P3D2K9</accession>
<organism evidence="2 3">
    <name type="scientific">Falsigemmobacter faecalis</name>
    <dbReference type="NCBI Taxonomy" id="2488730"/>
    <lineage>
        <taxon>Bacteria</taxon>
        <taxon>Pseudomonadati</taxon>
        <taxon>Pseudomonadota</taxon>
        <taxon>Alphaproteobacteria</taxon>
        <taxon>Rhodobacterales</taxon>
        <taxon>Paracoccaceae</taxon>
        <taxon>Falsigemmobacter</taxon>
    </lineage>
</organism>
<feature type="domain" description="Flagellar protein FlgJ N-terminal" evidence="1">
    <location>
        <begin position="45"/>
        <end position="81"/>
    </location>
</feature>
<evidence type="ECO:0000313" key="2">
    <source>
        <dbReference type="EMBL" id="RRH67612.1"/>
    </source>
</evidence>
<dbReference type="Pfam" id="PF10135">
    <property type="entry name" value="Rod-binding"/>
    <property type="match status" value="1"/>
</dbReference>
<dbReference type="OrthoDB" id="7690273at2"/>
<evidence type="ECO:0000259" key="1">
    <source>
        <dbReference type="Pfam" id="PF10135"/>
    </source>
</evidence>
<dbReference type="AlphaFoldDB" id="A0A3P3D2K9"/>
<proteinExistence type="predicted"/>
<gene>
    <name evidence="2" type="ORF">EG244_20020</name>
</gene>
<dbReference type="Proteomes" id="UP000282125">
    <property type="component" value="Unassembled WGS sequence"/>
</dbReference>
<keyword evidence="3" id="KW-1185">Reference proteome</keyword>
<sequence length="92" mass="9931">MISIQSVSNGPTASREVQLRERAQQLESQFLSEMLRHSGSVKPAESFGGGIGEEQFSSFMREAHAAAISRRGGVGLAQHIFTALQGRENASK</sequence>
<dbReference type="RefSeq" id="WP_124966905.1">
    <property type="nucleotide sequence ID" value="NZ_RRAZ01000080.1"/>
</dbReference>
<dbReference type="EMBL" id="RRAZ01000080">
    <property type="protein sequence ID" value="RRH67612.1"/>
    <property type="molecule type" value="Genomic_DNA"/>
</dbReference>
<comment type="caution">
    <text evidence="2">The sequence shown here is derived from an EMBL/GenBank/DDBJ whole genome shotgun (WGS) entry which is preliminary data.</text>
</comment>
<reference evidence="2 3" key="1">
    <citation type="submission" date="2018-11" db="EMBL/GenBank/DDBJ databases">
        <title>Gemmobacter sp. nov., YIM 102744-1 draft genome.</title>
        <authorList>
            <person name="Li G."/>
            <person name="Jiang Y."/>
        </authorList>
    </citation>
    <scope>NUCLEOTIDE SEQUENCE [LARGE SCALE GENOMIC DNA]</scope>
    <source>
        <strain evidence="2 3">YIM 102744-1</strain>
    </source>
</reference>
<name>A0A3P3D2K9_9RHOB</name>
<dbReference type="InterPro" id="IPR019301">
    <property type="entry name" value="Flagellar_prot_FlgJ_N"/>
</dbReference>
<evidence type="ECO:0000313" key="3">
    <source>
        <dbReference type="Proteomes" id="UP000282125"/>
    </source>
</evidence>